<evidence type="ECO:0000313" key="3">
    <source>
        <dbReference type="Proteomes" id="UP000000763"/>
    </source>
</evidence>
<evidence type="ECO:0000313" key="2">
    <source>
        <dbReference type="EMBL" id="AAY23275.1"/>
    </source>
</evidence>
<keyword evidence="1" id="KW-0732">Signal</keyword>
<dbReference type="AlphaFoldDB" id="Q2R9M1"/>
<reference evidence="3" key="2">
    <citation type="journal article" date="2008" name="Nucleic Acids Res.">
        <title>The rice annotation project database (RAP-DB): 2008 update.</title>
        <authorList>
            <consortium name="The rice annotation project (RAP)"/>
        </authorList>
    </citation>
    <scope>GENOME REANNOTATION</scope>
    <source>
        <strain evidence="3">cv. Nipponbare</strain>
    </source>
</reference>
<dbReference type="EMBL" id="AC134047">
    <property type="protein sequence ID" value="AAY23275.1"/>
    <property type="molecule type" value="Genomic_DNA"/>
</dbReference>
<feature type="signal peptide" evidence="1">
    <location>
        <begin position="1"/>
        <end position="33"/>
    </location>
</feature>
<organism evidence="2 3">
    <name type="scientific">Oryza sativa subsp. japonica</name>
    <name type="common">Rice</name>
    <dbReference type="NCBI Taxonomy" id="39947"/>
    <lineage>
        <taxon>Eukaryota</taxon>
        <taxon>Viridiplantae</taxon>
        <taxon>Streptophyta</taxon>
        <taxon>Embryophyta</taxon>
        <taxon>Tracheophyta</taxon>
        <taxon>Spermatophyta</taxon>
        <taxon>Magnoliopsida</taxon>
        <taxon>Liliopsida</taxon>
        <taxon>Poales</taxon>
        <taxon>Poaceae</taxon>
        <taxon>BOP clade</taxon>
        <taxon>Oryzoideae</taxon>
        <taxon>Oryzeae</taxon>
        <taxon>Oryzinae</taxon>
        <taxon>Oryza</taxon>
        <taxon>Oryza sativa</taxon>
    </lineage>
</organism>
<feature type="chain" id="PRO_5024456769" evidence="1">
    <location>
        <begin position="34"/>
        <end position="247"/>
    </location>
</feature>
<name>Q2R9M1_ORYSJ</name>
<gene>
    <name evidence="2" type="ordered locus">LOC_Os11g08270</name>
</gene>
<accession>Q2R9M1</accession>
<sequence length="247" mass="27510">MALQLAAHSRKSTVSVLIMPLLMLLLAAMAASAASSYQPDDQMSDFGMCFFASSCYDTSVLLPKGRSRQIPFPIYSFVTRREHSTYPRTSRRTRCLKPFKVPEYCSHNTPRKHGKARSMDHGANSCVSIGKAALSMCVDATAHTGVSNGKEPLVTILLTSAAANTTTFRNQPIDDKYKFSVSETEKKYEDWFKMMENDVLCDQFTPYLEFFISAIEPAAIVINVWVSKSPTADRSIYRLIVVISTSC</sequence>
<reference evidence="3" key="1">
    <citation type="journal article" date="2005" name="Nature">
        <title>The map-based sequence of the rice genome.</title>
        <authorList>
            <consortium name="International rice genome sequencing project (IRGSP)"/>
            <person name="Matsumoto T."/>
            <person name="Wu J."/>
            <person name="Kanamori H."/>
            <person name="Katayose Y."/>
            <person name="Fujisawa M."/>
            <person name="Namiki N."/>
            <person name="Mizuno H."/>
            <person name="Yamamoto K."/>
            <person name="Antonio B.A."/>
            <person name="Baba T."/>
            <person name="Sakata K."/>
            <person name="Nagamura Y."/>
            <person name="Aoki H."/>
            <person name="Arikawa K."/>
            <person name="Arita K."/>
            <person name="Bito T."/>
            <person name="Chiden Y."/>
            <person name="Fujitsuka N."/>
            <person name="Fukunaka R."/>
            <person name="Hamada M."/>
            <person name="Harada C."/>
            <person name="Hayashi A."/>
            <person name="Hijishita S."/>
            <person name="Honda M."/>
            <person name="Hosokawa S."/>
            <person name="Ichikawa Y."/>
            <person name="Idonuma A."/>
            <person name="Iijima M."/>
            <person name="Ikeda M."/>
            <person name="Ikeno M."/>
            <person name="Ito K."/>
            <person name="Ito S."/>
            <person name="Ito T."/>
            <person name="Ito Y."/>
            <person name="Ito Y."/>
            <person name="Iwabuchi A."/>
            <person name="Kamiya K."/>
            <person name="Karasawa W."/>
            <person name="Kurita K."/>
            <person name="Katagiri S."/>
            <person name="Kikuta A."/>
            <person name="Kobayashi H."/>
            <person name="Kobayashi N."/>
            <person name="Machita K."/>
            <person name="Maehara T."/>
            <person name="Masukawa M."/>
            <person name="Mizubayashi T."/>
            <person name="Mukai Y."/>
            <person name="Nagasaki H."/>
            <person name="Nagata Y."/>
            <person name="Naito S."/>
            <person name="Nakashima M."/>
            <person name="Nakama Y."/>
            <person name="Nakamichi Y."/>
            <person name="Nakamura M."/>
            <person name="Meguro A."/>
            <person name="Negishi M."/>
            <person name="Ohta I."/>
            <person name="Ohta T."/>
            <person name="Okamoto M."/>
            <person name="Ono N."/>
            <person name="Saji S."/>
            <person name="Sakaguchi M."/>
            <person name="Sakai K."/>
            <person name="Shibata M."/>
            <person name="Shimokawa T."/>
            <person name="Song J."/>
            <person name="Takazaki Y."/>
            <person name="Terasawa K."/>
            <person name="Tsugane M."/>
            <person name="Tsuji K."/>
            <person name="Ueda S."/>
            <person name="Waki K."/>
            <person name="Yamagata H."/>
            <person name="Yamamoto M."/>
            <person name="Yamamoto S."/>
            <person name="Yamane H."/>
            <person name="Yoshiki S."/>
            <person name="Yoshihara R."/>
            <person name="Yukawa K."/>
            <person name="Zhong H."/>
            <person name="Yano M."/>
            <person name="Yuan Q."/>
            <person name="Ouyang S."/>
            <person name="Liu J."/>
            <person name="Jones K.M."/>
            <person name="Gansberger K."/>
            <person name="Moffat K."/>
            <person name="Hill J."/>
            <person name="Bera J."/>
            <person name="Fadrosh D."/>
            <person name="Jin S."/>
            <person name="Johri S."/>
            <person name="Kim M."/>
            <person name="Overton L."/>
            <person name="Reardon M."/>
            <person name="Tsitrin T."/>
            <person name="Vuong H."/>
            <person name="Weaver B."/>
            <person name="Ciecko A."/>
            <person name="Tallon L."/>
            <person name="Jackson J."/>
            <person name="Pai G."/>
            <person name="Aken S.V."/>
            <person name="Utterback T."/>
            <person name="Reidmuller S."/>
            <person name="Feldblyum T."/>
            <person name="Hsiao J."/>
            <person name="Zismann V."/>
            <person name="Iobst S."/>
            <person name="de Vazeille A.R."/>
            <person name="Buell C.R."/>
            <person name="Ying K."/>
            <person name="Li Y."/>
            <person name="Lu T."/>
            <person name="Huang Y."/>
            <person name="Zhao Q."/>
            <person name="Feng Q."/>
            <person name="Zhang L."/>
            <person name="Zhu J."/>
            <person name="Weng Q."/>
            <person name="Mu J."/>
            <person name="Lu Y."/>
            <person name="Fan D."/>
            <person name="Liu Y."/>
            <person name="Guan J."/>
            <person name="Zhang Y."/>
            <person name="Yu S."/>
            <person name="Liu X."/>
            <person name="Zhang Y."/>
            <person name="Hong G."/>
            <person name="Han B."/>
            <person name="Choisne N."/>
            <person name="Demange N."/>
            <person name="Orjeda G."/>
            <person name="Samain S."/>
            <person name="Cattolico L."/>
            <person name="Pelletier E."/>
            <person name="Couloux A."/>
            <person name="Segurens B."/>
            <person name="Wincker P."/>
            <person name="D'Hont A."/>
            <person name="Scarpelli C."/>
            <person name="Weissenbach J."/>
            <person name="Salanoubat M."/>
            <person name="Quetier F."/>
            <person name="Yu Y."/>
            <person name="Kim H.R."/>
            <person name="Rambo T."/>
            <person name="Currie J."/>
            <person name="Collura K."/>
            <person name="Luo M."/>
            <person name="Yang T."/>
            <person name="Ammiraju J.S.S."/>
            <person name="Engler F."/>
            <person name="Soderlund C."/>
            <person name="Wing R.A."/>
            <person name="Palmer L.E."/>
            <person name="de la Bastide M."/>
            <person name="Spiegel L."/>
            <person name="Nascimento L."/>
            <person name="Zutavern T."/>
            <person name="O'Shaughnessy A."/>
            <person name="Dike S."/>
            <person name="Dedhia N."/>
            <person name="Preston R."/>
            <person name="Balija V."/>
            <person name="McCombie W.R."/>
            <person name="Chow T."/>
            <person name="Chen H."/>
            <person name="Chung M."/>
            <person name="Chen C."/>
            <person name="Shaw J."/>
            <person name="Wu H."/>
            <person name="Hsiao K."/>
            <person name="Chao Y."/>
            <person name="Chu M."/>
            <person name="Cheng C."/>
            <person name="Hour A."/>
            <person name="Lee P."/>
            <person name="Lin S."/>
            <person name="Lin Y."/>
            <person name="Liou J."/>
            <person name="Liu S."/>
            <person name="Hsing Y."/>
            <person name="Raghuvanshi S."/>
            <person name="Mohanty A."/>
            <person name="Bharti A.K."/>
            <person name="Gaur A."/>
            <person name="Gupta V."/>
            <person name="Kumar D."/>
            <person name="Ravi V."/>
            <person name="Vij S."/>
            <person name="Kapur A."/>
            <person name="Khurana P."/>
            <person name="Khurana P."/>
            <person name="Khurana J.P."/>
            <person name="Tyagi A.K."/>
            <person name="Gaikwad K."/>
            <person name="Singh A."/>
            <person name="Dalal V."/>
            <person name="Srivastava S."/>
            <person name="Dixit A."/>
            <person name="Pal A.K."/>
            <person name="Ghazi I.A."/>
            <person name="Yadav M."/>
            <person name="Pandit A."/>
            <person name="Bhargava A."/>
            <person name="Sureshbabu K."/>
            <person name="Batra K."/>
            <person name="Sharma T.R."/>
            <person name="Mohapatra T."/>
            <person name="Singh N.K."/>
            <person name="Messing J."/>
            <person name="Nelson A.B."/>
            <person name="Fuks G."/>
            <person name="Kavchok S."/>
            <person name="Keizer G."/>
            <person name="Linton E."/>
            <person name="Llaca V."/>
            <person name="Song R."/>
            <person name="Tanyolac B."/>
            <person name="Young S."/>
            <person name="Ho-Il K."/>
            <person name="Hahn J.H."/>
            <person name="Sangsakoo G."/>
            <person name="Vanavichit A."/>
            <person name="de Mattos Luiz.A.T."/>
            <person name="Zimmer P.D."/>
            <person name="Malone G."/>
            <person name="Dellagostin O."/>
            <person name="de Oliveira A.C."/>
            <person name="Bevan M."/>
            <person name="Bancroft I."/>
            <person name="Minx P."/>
            <person name="Cordum H."/>
            <person name="Wilson R."/>
            <person name="Cheng Z."/>
            <person name="Jin W."/>
            <person name="Jiang J."/>
            <person name="Leong S.A."/>
            <person name="Iwama H."/>
            <person name="Gojobori T."/>
            <person name="Itoh T."/>
            <person name="Niimura Y."/>
            <person name="Fujii Y."/>
            <person name="Habara T."/>
            <person name="Sakai H."/>
            <person name="Sato Y."/>
            <person name="Wilson G."/>
            <person name="Kumar K."/>
            <person name="McCouch S."/>
            <person name="Juretic N."/>
            <person name="Hoen D."/>
            <person name="Wright S."/>
            <person name="Bruskiewich R."/>
            <person name="Bureau T."/>
            <person name="Miyao A."/>
            <person name="Hirochika H."/>
            <person name="Nishikawa T."/>
            <person name="Kadowaki K."/>
            <person name="Sugiura M."/>
            <person name="Burr B."/>
            <person name="Sasaki T."/>
        </authorList>
    </citation>
    <scope>NUCLEOTIDE SEQUENCE [LARGE SCALE GENOMIC DNA]</scope>
    <source>
        <strain evidence="3">cv. Nipponbare</strain>
    </source>
</reference>
<protein>
    <submittedName>
        <fullName evidence="2">Uncharacterized protein</fullName>
    </submittedName>
</protein>
<evidence type="ECO:0000256" key="1">
    <source>
        <dbReference type="SAM" id="SignalP"/>
    </source>
</evidence>
<proteinExistence type="predicted"/>
<dbReference type="Proteomes" id="UP000000763">
    <property type="component" value="Chromosome 11"/>
</dbReference>